<reference evidence="7" key="1">
    <citation type="submission" date="2020-05" db="EMBL/GenBank/DDBJ databases">
        <authorList>
            <person name="Chiriac C."/>
            <person name="Salcher M."/>
            <person name="Ghai R."/>
            <person name="Kavagutti S V."/>
        </authorList>
    </citation>
    <scope>NUCLEOTIDE SEQUENCE</scope>
</reference>
<accession>A0A6J6E7H7</accession>
<dbReference type="EMBL" id="CAEZTM010000030">
    <property type="protein sequence ID" value="CAB4571786.1"/>
    <property type="molecule type" value="Genomic_DNA"/>
</dbReference>
<evidence type="ECO:0000259" key="5">
    <source>
        <dbReference type="Pfam" id="PF00107"/>
    </source>
</evidence>
<feature type="domain" description="Alcohol dehydrogenase-like N-terminal" evidence="6">
    <location>
        <begin position="39"/>
        <end position="157"/>
    </location>
</feature>
<sequence>MVNAVDSERKKTMDVRGYAVMAEKEKLVPWSFQRRNVGTDDVQIAIEWSGICHSDIHTGRSEWGDINFPLVPGHEIVGRVTAVGASVSRFAVGQRVGVGVYVDSCRACDNCLAGMSNYCREGMIGTFDALERDGKSITRGGYSNGIVVDQGYVVSVADSLDPAATAPLMCAGVTLYSPLKEWGAGPGKKVGIIGLGGLGHMGVKFASALGAHVTVFSHSESKRADALAMGADDFIVTTDGAVFETHKKQFDLIINTVSAPIDLNDYLELIALDGTLVMVGLAPEPYPIKAFSMLAQRRRIAGSMIGPVGQLQEMLDFAAEHKIGSDIEIIKAEEINEAWDRVVDSDVRYRFVIDASSF</sequence>
<dbReference type="AlphaFoldDB" id="A0A6J6E7H7"/>
<dbReference type="Gene3D" id="3.90.180.10">
    <property type="entry name" value="Medium-chain alcohol dehydrogenases, catalytic domain"/>
    <property type="match status" value="1"/>
</dbReference>
<evidence type="ECO:0000256" key="3">
    <source>
        <dbReference type="ARBA" id="ARBA00022833"/>
    </source>
</evidence>
<dbReference type="PROSITE" id="PS00059">
    <property type="entry name" value="ADH_ZINC"/>
    <property type="match status" value="1"/>
</dbReference>
<dbReference type="PANTHER" id="PTHR42683">
    <property type="entry name" value="ALDEHYDE REDUCTASE"/>
    <property type="match status" value="1"/>
</dbReference>
<keyword evidence="2" id="KW-0479">Metal-binding</keyword>
<dbReference type="SUPFAM" id="SSF51735">
    <property type="entry name" value="NAD(P)-binding Rossmann-fold domains"/>
    <property type="match status" value="1"/>
</dbReference>
<dbReference type="GO" id="GO:0008270">
    <property type="term" value="F:zinc ion binding"/>
    <property type="evidence" value="ECO:0007669"/>
    <property type="project" value="InterPro"/>
</dbReference>
<evidence type="ECO:0000313" key="7">
    <source>
        <dbReference type="EMBL" id="CAB4571786.1"/>
    </source>
</evidence>
<name>A0A6J6E7H7_9ZZZZ</name>
<dbReference type="InterPro" id="IPR013149">
    <property type="entry name" value="ADH-like_C"/>
</dbReference>
<dbReference type="InterPro" id="IPR047109">
    <property type="entry name" value="CAD-like"/>
</dbReference>
<dbReference type="InterPro" id="IPR002328">
    <property type="entry name" value="ADH_Zn_CS"/>
</dbReference>
<dbReference type="Pfam" id="PF00107">
    <property type="entry name" value="ADH_zinc_N"/>
    <property type="match status" value="1"/>
</dbReference>
<evidence type="ECO:0000259" key="6">
    <source>
        <dbReference type="Pfam" id="PF08240"/>
    </source>
</evidence>
<dbReference type="FunFam" id="3.40.50.720:FF:000022">
    <property type="entry name" value="Cinnamyl alcohol dehydrogenase"/>
    <property type="match status" value="1"/>
</dbReference>
<evidence type="ECO:0000256" key="4">
    <source>
        <dbReference type="ARBA" id="ARBA00023002"/>
    </source>
</evidence>
<protein>
    <submittedName>
        <fullName evidence="7">Unannotated protein</fullName>
    </submittedName>
</protein>
<dbReference type="InterPro" id="IPR011032">
    <property type="entry name" value="GroES-like_sf"/>
</dbReference>
<dbReference type="InterPro" id="IPR013154">
    <property type="entry name" value="ADH-like_N"/>
</dbReference>
<dbReference type="Pfam" id="PF08240">
    <property type="entry name" value="ADH_N"/>
    <property type="match status" value="1"/>
</dbReference>
<dbReference type="GO" id="GO:0016616">
    <property type="term" value="F:oxidoreductase activity, acting on the CH-OH group of donors, NAD or NADP as acceptor"/>
    <property type="evidence" value="ECO:0007669"/>
    <property type="project" value="InterPro"/>
</dbReference>
<proteinExistence type="predicted"/>
<gene>
    <name evidence="7" type="ORF">UFOPK1684_00770</name>
</gene>
<keyword evidence="3" id="KW-0862">Zinc</keyword>
<dbReference type="InterPro" id="IPR036291">
    <property type="entry name" value="NAD(P)-bd_dom_sf"/>
</dbReference>
<dbReference type="PROSITE" id="PS00065">
    <property type="entry name" value="D_2_HYDROXYACID_DH_1"/>
    <property type="match status" value="1"/>
</dbReference>
<feature type="domain" description="Alcohol dehydrogenase-like C-terminal" evidence="5">
    <location>
        <begin position="197"/>
        <end position="319"/>
    </location>
</feature>
<comment type="cofactor">
    <cofactor evidence="1">
        <name>Zn(2+)</name>
        <dbReference type="ChEBI" id="CHEBI:29105"/>
    </cofactor>
</comment>
<dbReference type="SUPFAM" id="SSF50129">
    <property type="entry name" value="GroES-like"/>
    <property type="match status" value="1"/>
</dbReference>
<keyword evidence="4" id="KW-0560">Oxidoreductase</keyword>
<dbReference type="CDD" id="cd05283">
    <property type="entry name" value="CAD1"/>
    <property type="match status" value="1"/>
</dbReference>
<organism evidence="7">
    <name type="scientific">freshwater metagenome</name>
    <dbReference type="NCBI Taxonomy" id="449393"/>
    <lineage>
        <taxon>unclassified sequences</taxon>
        <taxon>metagenomes</taxon>
        <taxon>ecological metagenomes</taxon>
    </lineage>
</organism>
<evidence type="ECO:0000256" key="1">
    <source>
        <dbReference type="ARBA" id="ARBA00001947"/>
    </source>
</evidence>
<dbReference type="Gene3D" id="3.40.50.720">
    <property type="entry name" value="NAD(P)-binding Rossmann-like Domain"/>
    <property type="match status" value="1"/>
</dbReference>
<dbReference type="InterPro" id="IPR029752">
    <property type="entry name" value="D-isomer_DH_CS1"/>
</dbReference>
<evidence type="ECO:0000256" key="2">
    <source>
        <dbReference type="ARBA" id="ARBA00022723"/>
    </source>
</evidence>